<dbReference type="SUPFAM" id="SSF56436">
    <property type="entry name" value="C-type lectin-like"/>
    <property type="match status" value="1"/>
</dbReference>
<dbReference type="AlphaFoldDB" id="A0A2T7P005"/>
<dbReference type="InterPro" id="IPR016187">
    <property type="entry name" value="CTDL_fold"/>
</dbReference>
<dbReference type="EMBL" id="PZQS01000008">
    <property type="protein sequence ID" value="PVD26749.1"/>
    <property type="molecule type" value="Genomic_DNA"/>
</dbReference>
<dbReference type="Gene3D" id="3.10.100.10">
    <property type="entry name" value="Mannose-Binding Protein A, subunit A"/>
    <property type="match status" value="1"/>
</dbReference>
<sequence length="75" mass="8590">MVDQSWSRGEPNDLCNQDCGLMSSSGAWDDLSCDPGNKRTFVCQRQKIDEGEKFDFDLNVAQVDRQVTRCLYRLP</sequence>
<keyword evidence="2" id="KW-1185">Reference proteome</keyword>
<evidence type="ECO:0000313" key="1">
    <source>
        <dbReference type="EMBL" id="PVD26749.1"/>
    </source>
</evidence>
<protein>
    <recommendedName>
        <fullName evidence="3">C-type lectin domain-containing protein</fullName>
    </recommendedName>
</protein>
<dbReference type="InterPro" id="IPR016186">
    <property type="entry name" value="C-type_lectin-like/link_sf"/>
</dbReference>
<evidence type="ECO:0008006" key="3">
    <source>
        <dbReference type="Google" id="ProtNLM"/>
    </source>
</evidence>
<reference evidence="1 2" key="1">
    <citation type="submission" date="2018-04" db="EMBL/GenBank/DDBJ databases">
        <title>The genome of golden apple snail Pomacea canaliculata provides insight into stress tolerance and invasive adaptation.</title>
        <authorList>
            <person name="Liu C."/>
            <person name="Liu B."/>
            <person name="Ren Y."/>
            <person name="Zhang Y."/>
            <person name="Wang H."/>
            <person name="Li S."/>
            <person name="Jiang F."/>
            <person name="Yin L."/>
            <person name="Zhang G."/>
            <person name="Qian W."/>
            <person name="Fan W."/>
        </authorList>
    </citation>
    <scope>NUCLEOTIDE SEQUENCE [LARGE SCALE GENOMIC DNA]</scope>
    <source>
        <strain evidence="1">SZHN2017</strain>
        <tissue evidence="1">Muscle</tissue>
    </source>
</reference>
<comment type="caution">
    <text evidence="1">The sequence shown here is derived from an EMBL/GenBank/DDBJ whole genome shotgun (WGS) entry which is preliminary data.</text>
</comment>
<evidence type="ECO:0000313" key="2">
    <source>
        <dbReference type="Proteomes" id="UP000245119"/>
    </source>
</evidence>
<proteinExistence type="predicted"/>
<gene>
    <name evidence="1" type="ORF">C0Q70_14427</name>
</gene>
<organism evidence="1 2">
    <name type="scientific">Pomacea canaliculata</name>
    <name type="common">Golden apple snail</name>
    <dbReference type="NCBI Taxonomy" id="400727"/>
    <lineage>
        <taxon>Eukaryota</taxon>
        <taxon>Metazoa</taxon>
        <taxon>Spiralia</taxon>
        <taxon>Lophotrochozoa</taxon>
        <taxon>Mollusca</taxon>
        <taxon>Gastropoda</taxon>
        <taxon>Caenogastropoda</taxon>
        <taxon>Architaenioglossa</taxon>
        <taxon>Ampullarioidea</taxon>
        <taxon>Ampullariidae</taxon>
        <taxon>Pomacea</taxon>
    </lineage>
</organism>
<name>A0A2T7P005_POMCA</name>
<accession>A0A2T7P005</accession>
<dbReference type="Proteomes" id="UP000245119">
    <property type="component" value="Linkage Group LG8"/>
</dbReference>